<organism evidence="3 4">
    <name type="scientific">Yersinia proxima</name>
    <dbReference type="NCBI Taxonomy" id="2890316"/>
    <lineage>
        <taxon>Bacteria</taxon>
        <taxon>Pseudomonadati</taxon>
        <taxon>Pseudomonadota</taxon>
        <taxon>Gammaproteobacteria</taxon>
        <taxon>Enterobacterales</taxon>
        <taxon>Yersiniaceae</taxon>
        <taxon>Yersinia</taxon>
    </lineage>
</organism>
<gene>
    <name evidence="3" type="ORF">WFP14_13595</name>
</gene>
<evidence type="ECO:0000313" key="3">
    <source>
        <dbReference type="EMBL" id="MFM1347580.1"/>
    </source>
</evidence>
<dbReference type="RefSeq" id="WP_408573628.1">
    <property type="nucleotide sequence ID" value="NZ_JBBEST010000006.1"/>
</dbReference>
<dbReference type="PANTHER" id="PTHR39576:SF2">
    <property type="entry name" value="ATTACHING AND EFFACING PROTEIN HOMOLOG-RELATED"/>
    <property type="match status" value="1"/>
</dbReference>
<dbReference type="SMART" id="SM00634">
    <property type="entry name" value="BID_1"/>
    <property type="match status" value="4"/>
</dbReference>
<feature type="domain" description="Big-1" evidence="2">
    <location>
        <begin position="221"/>
        <end position="314"/>
    </location>
</feature>
<comment type="caution">
    <text evidence="3">The sequence shown here is derived from an EMBL/GenBank/DDBJ whole genome shotgun (WGS) entry which is preliminary data.</text>
</comment>
<proteinExistence type="inferred from homology"/>
<reference evidence="3 4" key="1">
    <citation type="journal article" date="2024" name="Infect. Genet. Evol.">
        <title>Characteristics and comparative genome analysis of Yersinia enterocolitica and related species associated with human infections in Switzerland 2019-2023.</title>
        <authorList>
            <person name="Stevens M.J.A."/>
            <person name="Horlbog J.A."/>
            <person name="Diethelm A."/>
            <person name="Stephan R."/>
            <person name="Nuesch-Inderbinen M."/>
        </authorList>
    </citation>
    <scope>NUCLEOTIDE SEQUENCE [LARGE SCALE GENOMIC DNA]</scope>
    <source>
        <strain evidence="3 4">N20-0302</strain>
    </source>
</reference>
<comment type="similarity">
    <text evidence="1">Belongs to the intimin/invasin family.</text>
</comment>
<dbReference type="Pfam" id="PF02369">
    <property type="entry name" value="Big_1"/>
    <property type="match status" value="4"/>
</dbReference>
<evidence type="ECO:0000256" key="1">
    <source>
        <dbReference type="ARBA" id="ARBA00010116"/>
    </source>
</evidence>
<dbReference type="PANTHER" id="PTHR39576">
    <property type="entry name" value="ATTACHING AND EFFACING PROTEIN HOMOLOG-RELATED-RELATED"/>
    <property type="match status" value="1"/>
</dbReference>
<evidence type="ECO:0000313" key="4">
    <source>
        <dbReference type="Proteomes" id="UP001629523"/>
    </source>
</evidence>
<protein>
    <submittedName>
        <fullName evidence="3">Ig-like domain-containing protein</fullName>
    </submittedName>
</protein>
<dbReference type="PROSITE" id="PS51127">
    <property type="entry name" value="BIG1"/>
    <property type="match status" value="2"/>
</dbReference>
<dbReference type="InterPro" id="IPR013783">
    <property type="entry name" value="Ig-like_fold"/>
</dbReference>
<dbReference type="Proteomes" id="UP001629523">
    <property type="component" value="Unassembled WGS sequence"/>
</dbReference>
<dbReference type="Gene3D" id="2.60.40.10">
    <property type="entry name" value="Immunoglobulins"/>
    <property type="match status" value="5"/>
</dbReference>
<feature type="domain" description="Big-1" evidence="2">
    <location>
        <begin position="321"/>
        <end position="414"/>
    </location>
</feature>
<accession>A0ABW9F0T4</accession>
<sequence>MEMSLCQNRVRATGDTLTLTTTSTALANGIDTNTITAKLTNSGSLVPSANILFSVTGTALFSNGFKVISAQTNVFGEAVAYITNTVAEKVTITVLYENTLSATGVSEFKSESTGPDIVLEGTILADNAPADGSNKNSIRYLLKDRLTQQPVPSEYLFFATTGSAHLDVEYGQVNSAGQFVLSLANSVAENVLITARLASNSDITEVTQLSFSQTSVEPVLQLTSEVLNNNAEANGSDTNVIRFLLKDLTTGLGVANQILQLSHTGSAQVQSSVTTSSSGYATVTVSNSIAESVIITARLSSDLSLYSNATITFTAQHIQYQLTSTIDHNNAVANGVDANILTYRLERKDTGQGVANQSIVISRTGSAQGPNNVITDAAGYAQVKSSNTVAEPTVVTGRLYVDSTVYNTATLNFTSPAAQYYLSSQVISNNALADGESENRVRFILTNAVTGNPVANEWLQLYHTGSAIMAIQGRTNSYGYLDIDITNYVAESVTVTALLDKDTTVQAVATVVFQEPMPTYIFDAVIIRNNARPDGYDYNIIRYSVRDSRTLMLVPYVEFEFVFLNTPYPIYYNTTGASGVVDINIQSLNGALSYTIKASLLRDRNISQTRTVNFSWFRAESDNCNNTYPVGHVNATGVGISLSNK</sequence>
<dbReference type="InterPro" id="IPR003344">
    <property type="entry name" value="Big_1_dom"/>
</dbReference>
<dbReference type="EMBL" id="JBBEST010000006">
    <property type="protein sequence ID" value="MFM1347580.1"/>
    <property type="molecule type" value="Genomic_DNA"/>
</dbReference>
<dbReference type="InterPro" id="IPR008964">
    <property type="entry name" value="Invasin/intimin_cell_adhesion"/>
</dbReference>
<dbReference type="SUPFAM" id="SSF49373">
    <property type="entry name" value="Invasin/intimin cell-adhesion fragments"/>
    <property type="match status" value="5"/>
</dbReference>
<keyword evidence="4" id="KW-1185">Reference proteome</keyword>
<name>A0ABW9F0T4_9GAMM</name>
<evidence type="ECO:0000259" key="2">
    <source>
        <dbReference type="PROSITE" id="PS51127"/>
    </source>
</evidence>
<dbReference type="InterPro" id="IPR051715">
    <property type="entry name" value="Intimin-Invasin_domain"/>
</dbReference>